<name>A4BU53_9GAMM</name>
<evidence type="ECO:0000313" key="1">
    <source>
        <dbReference type="EMBL" id="EAR20727.1"/>
    </source>
</evidence>
<dbReference type="InterPro" id="IPR049343">
    <property type="entry name" value="Transposase_29"/>
</dbReference>
<keyword evidence="2" id="KW-1185">Reference proteome</keyword>
<proteinExistence type="predicted"/>
<reference evidence="1 2" key="1">
    <citation type="submission" date="2006-02" db="EMBL/GenBank/DDBJ databases">
        <authorList>
            <person name="Waterbury J."/>
            <person name="Ferriera S."/>
            <person name="Johnson J."/>
            <person name="Kravitz S."/>
            <person name="Halpern A."/>
            <person name="Remington K."/>
            <person name="Beeson K."/>
            <person name="Tran B."/>
            <person name="Rogers Y.-H."/>
            <person name="Friedman R."/>
            <person name="Venter J.C."/>
        </authorList>
    </citation>
    <scope>NUCLEOTIDE SEQUENCE [LARGE SCALE GENOMIC DNA]</scope>
    <source>
        <strain evidence="1 2">Nb-231</strain>
    </source>
</reference>
<dbReference type="STRING" id="314278.NB231_12591"/>
<protein>
    <submittedName>
        <fullName evidence="1">Uncharacterized protein</fullName>
    </submittedName>
</protein>
<gene>
    <name evidence="1" type="ORF">NB231_12591</name>
</gene>
<sequence>MCTDYRCEAAPLATAMFARWSQENFFKYAREYFVLDRLADYRIEVVSDPLRVANPAYRHLDGHVRSATGKLTRRLAKFAAMTLEEPTEPQRVEPFLRHKAALQEEIEAL</sequence>
<dbReference type="Pfam" id="PF21804">
    <property type="entry name" value="Transposase_29"/>
    <property type="match status" value="1"/>
</dbReference>
<dbReference type="EMBL" id="AAOF01000017">
    <property type="protein sequence ID" value="EAR20727.1"/>
    <property type="molecule type" value="Genomic_DNA"/>
</dbReference>
<dbReference type="Proteomes" id="UP000003374">
    <property type="component" value="Unassembled WGS sequence"/>
</dbReference>
<dbReference type="AlphaFoldDB" id="A4BU53"/>
<evidence type="ECO:0000313" key="2">
    <source>
        <dbReference type="Proteomes" id="UP000003374"/>
    </source>
</evidence>
<organism evidence="1 2">
    <name type="scientific">Nitrococcus mobilis Nb-231</name>
    <dbReference type="NCBI Taxonomy" id="314278"/>
    <lineage>
        <taxon>Bacteria</taxon>
        <taxon>Pseudomonadati</taxon>
        <taxon>Pseudomonadota</taxon>
        <taxon>Gammaproteobacteria</taxon>
        <taxon>Chromatiales</taxon>
        <taxon>Ectothiorhodospiraceae</taxon>
        <taxon>Nitrococcus</taxon>
    </lineage>
</organism>
<comment type="caution">
    <text evidence="1">The sequence shown here is derived from an EMBL/GenBank/DDBJ whole genome shotgun (WGS) entry which is preliminary data.</text>
</comment>
<dbReference type="HOGENOM" id="CLU_2181086_0_0_6"/>
<accession>A4BU53</accession>